<dbReference type="NCBIfam" id="TIGR01311">
    <property type="entry name" value="glycerol_kin"/>
    <property type="match status" value="1"/>
</dbReference>
<dbReference type="GO" id="GO:0004370">
    <property type="term" value="F:glycerol kinase activity"/>
    <property type="evidence" value="ECO:0007669"/>
    <property type="project" value="UniProtKB-EC"/>
</dbReference>
<evidence type="ECO:0000259" key="12">
    <source>
        <dbReference type="Pfam" id="PF02782"/>
    </source>
</evidence>
<evidence type="ECO:0000256" key="6">
    <source>
        <dbReference type="ARBA" id="ARBA00022777"/>
    </source>
</evidence>
<name>A0A061AVB5_CYBFA</name>
<feature type="domain" description="Carbohydrate kinase FGGY C-terminal" evidence="12">
    <location>
        <begin position="375"/>
        <end position="587"/>
    </location>
</feature>
<organism evidence="13">
    <name type="scientific">Cyberlindnera fabianii</name>
    <name type="common">Yeast</name>
    <name type="synonym">Hansenula fabianii</name>
    <dbReference type="NCBI Taxonomy" id="36022"/>
    <lineage>
        <taxon>Eukaryota</taxon>
        <taxon>Fungi</taxon>
        <taxon>Dikarya</taxon>
        <taxon>Ascomycota</taxon>
        <taxon>Saccharomycotina</taxon>
        <taxon>Saccharomycetes</taxon>
        <taxon>Phaffomycetales</taxon>
        <taxon>Phaffomycetaceae</taxon>
        <taxon>Cyberlindnera</taxon>
    </lineage>
</organism>
<dbReference type="PANTHER" id="PTHR10196:SF69">
    <property type="entry name" value="GLYCEROL KINASE"/>
    <property type="match status" value="1"/>
</dbReference>
<dbReference type="AlphaFoldDB" id="A0A061AVB5"/>
<sequence>MSGYKNPLGAAVPSLTCPAIVAQPLVSDNIIALQASQTTMTDRDTTLVASIDIGTTSSRAILFNRKGEEIAKHQIEYSTTANTTADGETKIFSAEGITITATENLEIEDDKDSKGPTLRFPNPGWVEVKPAHVLANGIQCLAACIISLDNINEAREAKGEKPYSIKSIGVANMRETTIVWDKTTGRSLNYGIVWNDTRTAEIVNKKKATVPAEKLEELRHKNGVPMSTYFSASKLRWLIDNDEEVKATYEKGELMFGTIDTWLIYHMTKQNAFVSDVTNAARTMFMNISTFEYDDELLAFWDIDRKKVALPKIVSSSEHYGDFKTPELGPLGYPGALSEAAREKLSSIEGIPLCGCLGDQSASLVGQLALKQGAAKCTYGTGCFLLYNTGKKTLISKAGALTTVGFWFPALAEKENHPHYALEGSIAVAGSVVQWLRDNLKLINQAQDIGPLANQVENSGGVVFVPAFSGLFAPYWDSEARGTILGLTQYTTASHIARAALEGVCYQARAILKAMASDAGAEGDFLEQSVGTYEKAPLSLLAVDGGMSKSDEVMQIQADILGPCVTVRRSPNAEATALGAAIAAGLAEKEASNRLWDDLDDVVASIGGESQGDFVSQSDQTIRRSHWTLWERAVERAKGWIAD</sequence>
<dbReference type="EMBL" id="LK052887">
    <property type="protein sequence ID" value="CDR38685.1"/>
    <property type="molecule type" value="Genomic_DNA"/>
</dbReference>
<dbReference type="GO" id="GO:0046167">
    <property type="term" value="P:glycerol-3-phosphate biosynthetic process"/>
    <property type="evidence" value="ECO:0007669"/>
    <property type="project" value="TreeGrafter"/>
</dbReference>
<dbReference type="GO" id="GO:0019563">
    <property type="term" value="P:glycerol catabolic process"/>
    <property type="evidence" value="ECO:0007669"/>
    <property type="project" value="UniProtKB-UniPathway"/>
</dbReference>
<evidence type="ECO:0000256" key="1">
    <source>
        <dbReference type="ARBA" id="ARBA00005190"/>
    </source>
</evidence>
<dbReference type="OrthoDB" id="5422795at2759"/>
<dbReference type="VEuPathDB" id="FungiDB:BON22_0141"/>
<keyword evidence="7" id="KW-0319">Glycerol metabolism</keyword>
<evidence type="ECO:0000313" key="13">
    <source>
        <dbReference type="EMBL" id="CDR38685.1"/>
    </source>
</evidence>
<evidence type="ECO:0000256" key="8">
    <source>
        <dbReference type="ARBA" id="ARBA00022840"/>
    </source>
</evidence>
<comment type="similarity">
    <text evidence="2 10">Belongs to the FGGY kinase family.</text>
</comment>
<dbReference type="FunFam" id="3.30.420.40:FF:000086">
    <property type="entry name" value="Glycerol kinase"/>
    <property type="match status" value="1"/>
</dbReference>
<evidence type="ECO:0000256" key="4">
    <source>
        <dbReference type="ARBA" id="ARBA00022679"/>
    </source>
</evidence>
<dbReference type="Pfam" id="PF02782">
    <property type="entry name" value="FGGY_C"/>
    <property type="match status" value="1"/>
</dbReference>
<dbReference type="PANTHER" id="PTHR10196">
    <property type="entry name" value="SUGAR KINASE"/>
    <property type="match status" value="1"/>
</dbReference>
<dbReference type="PROSITE" id="PS00933">
    <property type="entry name" value="FGGY_KINASES_1"/>
    <property type="match status" value="1"/>
</dbReference>
<comment type="pathway">
    <text evidence="1">Polyol metabolism; glycerol degradation via glycerol kinase pathway; sn-glycerol 3-phosphate from glycerol: step 1/1.</text>
</comment>
<dbReference type="InterPro" id="IPR018484">
    <property type="entry name" value="FGGY_N"/>
</dbReference>
<dbReference type="GO" id="GO:0005524">
    <property type="term" value="F:ATP binding"/>
    <property type="evidence" value="ECO:0007669"/>
    <property type="project" value="UniProtKB-KW"/>
</dbReference>
<proteinExistence type="inferred from homology"/>
<dbReference type="InterPro" id="IPR043129">
    <property type="entry name" value="ATPase_NBD"/>
</dbReference>
<dbReference type="PROSITE" id="PS00445">
    <property type="entry name" value="FGGY_KINASES_2"/>
    <property type="match status" value="1"/>
</dbReference>
<keyword evidence="5" id="KW-0547">Nucleotide-binding</keyword>
<keyword evidence="4 10" id="KW-0808">Transferase</keyword>
<evidence type="ECO:0000256" key="5">
    <source>
        <dbReference type="ARBA" id="ARBA00022741"/>
    </source>
</evidence>
<dbReference type="GO" id="GO:0006641">
    <property type="term" value="P:triglyceride metabolic process"/>
    <property type="evidence" value="ECO:0007669"/>
    <property type="project" value="TreeGrafter"/>
</dbReference>
<evidence type="ECO:0000256" key="9">
    <source>
        <dbReference type="ARBA" id="ARBA00043149"/>
    </source>
</evidence>
<evidence type="ECO:0000256" key="3">
    <source>
        <dbReference type="ARBA" id="ARBA00012099"/>
    </source>
</evidence>
<protein>
    <recommendedName>
        <fullName evidence="3">glycerol kinase</fullName>
        <ecNumber evidence="3">2.7.1.30</ecNumber>
    </recommendedName>
    <alternativeName>
        <fullName evidence="9">ATP:glycerol 3-phosphotransferase</fullName>
    </alternativeName>
</protein>
<gene>
    <name evidence="13" type="ORF">CYFA0S_02e04544g</name>
</gene>
<keyword evidence="8" id="KW-0067">ATP-binding</keyword>
<dbReference type="SUPFAM" id="SSF53067">
    <property type="entry name" value="Actin-like ATPase domain"/>
    <property type="match status" value="2"/>
</dbReference>
<dbReference type="Gene3D" id="3.30.420.40">
    <property type="match status" value="2"/>
</dbReference>
<dbReference type="Pfam" id="PF00370">
    <property type="entry name" value="FGGY_N"/>
    <property type="match status" value="1"/>
</dbReference>
<evidence type="ECO:0000256" key="2">
    <source>
        <dbReference type="ARBA" id="ARBA00009156"/>
    </source>
</evidence>
<evidence type="ECO:0000259" key="11">
    <source>
        <dbReference type="Pfam" id="PF00370"/>
    </source>
</evidence>
<evidence type="ECO:0000256" key="7">
    <source>
        <dbReference type="ARBA" id="ARBA00022798"/>
    </source>
</evidence>
<dbReference type="InterPro" id="IPR018483">
    <property type="entry name" value="Carb_kinase_FGGY_CS"/>
</dbReference>
<keyword evidence="6 10" id="KW-0418">Kinase</keyword>
<feature type="domain" description="Carbohydrate kinase FGGY N-terminal" evidence="11">
    <location>
        <begin position="114"/>
        <end position="366"/>
    </location>
</feature>
<evidence type="ECO:0000256" key="10">
    <source>
        <dbReference type="RuleBase" id="RU003733"/>
    </source>
</evidence>
<dbReference type="PhylomeDB" id="A0A061AVB5"/>
<reference evidence="13" key="1">
    <citation type="journal article" date="2014" name="Genome Announc.">
        <title>Genome sequence of the yeast Cyberlindnera fabianii (Hansenula fabianii).</title>
        <authorList>
            <person name="Freel K.C."/>
            <person name="Sarilar V."/>
            <person name="Neuveglise C."/>
            <person name="Devillers H."/>
            <person name="Friedrich A."/>
            <person name="Schacherer J."/>
        </authorList>
    </citation>
    <scope>NUCLEOTIDE SEQUENCE</scope>
    <source>
        <strain evidence="13">YJS4271</strain>
    </source>
</reference>
<dbReference type="FunFam" id="3.30.420.40:FF:000108">
    <property type="entry name" value="Glycerol kinase, glycosomal"/>
    <property type="match status" value="1"/>
</dbReference>
<dbReference type="InterPro" id="IPR018485">
    <property type="entry name" value="FGGY_C"/>
</dbReference>
<dbReference type="EC" id="2.7.1.30" evidence="3"/>
<dbReference type="UniPathway" id="UPA00618">
    <property type="reaction ID" value="UER00672"/>
</dbReference>
<dbReference type="InterPro" id="IPR005999">
    <property type="entry name" value="Glycerol_kin"/>
</dbReference>
<dbReference type="GO" id="GO:0005739">
    <property type="term" value="C:mitochondrion"/>
    <property type="evidence" value="ECO:0007669"/>
    <property type="project" value="TreeGrafter"/>
</dbReference>
<accession>A0A061AVB5</accession>